<gene>
    <name evidence="1" type="ORF">LK996_12155</name>
</gene>
<comment type="caution">
    <text evidence="1">The sequence shown here is derived from an EMBL/GenBank/DDBJ whole genome shotgun (WGS) entry which is preliminary data.</text>
</comment>
<organism evidence="1 2">
    <name type="scientific">Noviluteimonas lactosilytica</name>
    <dbReference type="NCBI Taxonomy" id="2888523"/>
    <lineage>
        <taxon>Bacteria</taxon>
        <taxon>Pseudomonadati</taxon>
        <taxon>Pseudomonadota</taxon>
        <taxon>Gammaproteobacteria</taxon>
        <taxon>Lysobacterales</taxon>
        <taxon>Lysobacteraceae</taxon>
        <taxon>Noviluteimonas</taxon>
    </lineage>
</organism>
<proteinExistence type="predicted"/>
<dbReference type="RefSeq" id="WP_230527630.1">
    <property type="nucleotide sequence ID" value="NZ_JAJGAK010000003.1"/>
</dbReference>
<dbReference type="Proteomes" id="UP001165293">
    <property type="component" value="Unassembled WGS sequence"/>
</dbReference>
<evidence type="ECO:0000313" key="1">
    <source>
        <dbReference type="EMBL" id="MCC8363826.1"/>
    </source>
</evidence>
<accession>A0ABS8JJP5</accession>
<name>A0ABS8JJP5_9GAMM</name>
<evidence type="ECO:0000313" key="2">
    <source>
        <dbReference type="Proteomes" id="UP001165293"/>
    </source>
</evidence>
<protein>
    <submittedName>
        <fullName evidence="1">Uncharacterized protein</fullName>
    </submittedName>
</protein>
<dbReference type="EMBL" id="JAJGAK010000003">
    <property type="protein sequence ID" value="MCC8363826.1"/>
    <property type="molecule type" value="Genomic_DNA"/>
</dbReference>
<keyword evidence="2" id="KW-1185">Reference proteome</keyword>
<sequence>MMSTTRYLFSPEEQKLADAYGYIRELQVAVMRLAQREEIDSMLIGLLVGHANVDGQMLQQWRSMVADYYPDQAVRNLGLGDGDVTELSEDLNRRLSFWEGVLQRQCRDNEDE</sequence>
<reference evidence="1" key="1">
    <citation type="submission" date="2021-10" db="EMBL/GenBank/DDBJ databases">
        <authorList>
            <person name="Lyu M."/>
            <person name="Wang X."/>
            <person name="Meng X."/>
            <person name="Xu K."/>
        </authorList>
    </citation>
    <scope>NUCLEOTIDE SEQUENCE</scope>
    <source>
        <strain evidence="1">A6</strain>
    </source>
</reference>